<dbReference type="GO" id="GO:0043335">
    <property type="term" value="P:protein unfolding"/>
    <property type="evidence" value="ECO:0007669"/>
    <property type="project" value="TreeGrafter"/>
</dbReference>
<dbReference type="GO" id="GO:0005737">
    <property type="term" value="C:cytoplasm"/>
    <property type="evidence" value="ECO:0007669"/>
    <property type="project" value="UniProtKB-SubCell"/>
</dbReference>
<dbReference type="Proteomes" id="UP001141183">
    <property type="component" value="Unassembled WGS sequence"/>
</dbReference>
<dbReference type="InterPro" id="IPR046357">
    <property type="entry name" value="PPIase_dom_sf"/>
</dbReference>
<comment type="function">
    <text evidence="10 12">Involved in protein export. Acts as a chaperone by maintaining the newly synthesized protein in an open conformation. Functions as a peptidyl-prolyl cis-trans isomerase.</text>
</comment>
<evidence type="ECO:0000256" key="1">
    <source>
        <dbReference type="ARBA" id="ARBA00000971"/>
    </source>
</evidence>
<keyword evidence="18" id="KW-1185">Reference proteome</keyword>
<dbReference type="Gene3D" id="3.10.50.40">
    <property type="match status" value="1"/>
</dbReference>
<evidence type="ECO:0000313" key="17">
    <source>
        <dbReference type="EMBL" id="MDC4242269.1"/>
    </source>
</evidence>
<dbReference type="Pfam" id="PF00254">
    <property type="entry name" value="FKBP_C"/>
    <property type="match status" value="1"/>
</dbReference>
<dbReference type="GO" id="GO:0051301">
    <property type="term" value="P:cell division"/>
    <property type="evidence" value="ECO:0007669"/>
    <property type="project" value="UniProtKB-KW"/>
</dbReference>
<evidence type="ECO:0000256" key="5">
    <source>
        <dbReference type="ARBA" id="ARBA00022618"/>
    </source>
</evidence>
<keyword evidence="5 12" id="KW-0132">Cell division</keyword>
<dbReference type="InterPro" id="IPR005215">
    <property type="entry name" value="Trig_fac"/>
</dbReference>
<dbReference type="InterPro" id="IPR008880">
    <property type="entry name" value="Trigger_fac_C"/>
</dbReference>
<dbReference type="InterPro" id="IPR027304">
    <property type="entry name" value="Trigger_fact/SurA_dom_sf"/>
</dbReference>
<organism evidence="17 18">
    <name type="scientific">Clostridium tertium</name>
    <dbReference type="NCBI Taxonomy" id="1559"/>
    <lineage>
        <taxon>Bacteria</taxon>
        <taxon>Bacillati</taxon>
        <taxon>Bacillota</taxon>
        <taxon>Clostridia</taxon>
        <taxon>Eubacteriales</taxon>
        <taxon>Clostridiaceae</taxon>
        <taxon>Clostridium</taxon>
    </lineage>
</organism>
<dbReference type="GO" id="GO:0044183">
    <property type="term" value="F:protein folding chaperone"/>
    <property type="evidence" value="ECO:0007669"/>
    <property type="project" value="TreeGrafter"/>
</dbReference>
<evidence type="ECO:0000256" key="10">
    <source>
        <dbReference type="ARBA" id="ARBA00024849"/>
    </source>
</evidence>
<dbReference type="InterPro" id="IPR008881">
    <property type="entry name" value="Trigger_fac_ribosome-bd_bac"/>
</dbReference>
<evidence type="ECO:0000256" key="11">
    <source>
        <dbReference type="ARBA" id="ARBA00029986"/>
    </source>
</evidence>
<evidence type="ECO:0000256" key="14">
    <source>
        <dbReference type="RuleBase" id="RU003914"/>
    </source>
</evidence>
<dbReference type="RefSeq" id="WP_008676858.1">
    <property type="nucleotide sequence ID" value="NZ_BAAACM010000019.1"/>
</dbReference>
<keyword evidence="8 12" id="KW-0413">Isomerase</keyword>
<evidence type="ECO:0000256" key="12">
    <source>
        <dbReference type="HAMAP-Rule" id="MF_00303"/>
    </source>
</evidence>
<dbReference type="InterPro" id="IPR036611">
    <property type="entry name" value="Trigger_fac_ribosome-bd_sf"/>
</dbReference>
<dbReference type="Gene3D" id="1.10.3120.10">
    <property type="entry name" value="Trigger factor, C-terminal domain"/>
    <property type="match status" value="1"/>
</dbReference>
<reference evidence="17" key="1">
    <citation type="submission" date="2022-05" db="EMBL/GenBank/DDBJ databases">
        <title>Draft genome sequence of Clostridium tertium strain CP3 isolated from Peru.</title>
        <authorList>
            <person name="Hurtado R."/>
            <person name="Lima L."/>
            <person name="Sousa T."/>
            <person name="Jaiswal A.K."/>
            <person name="Tiwari S."/>
            <person name="Maturrano L."/>
            <person name="Brenig B."/>
            <person name="Azevedo V."/>
        </authorList>
    </citation>
    <scope>NUCLEOTIDE SEQUENCE</scope>
    <source>
        <strain evidence="17">CP3</strain>
    </source>
</reference>
<gene>
    <name evidence="12 17" type="primary">tig</name>
    <name evidence="17" type="ORF">NE398_19240</name>
</gene>
<protein>
    <recommendedName>
        <fullName evidence="4 12">Trigger factor</fullName>
        <shortName evidence="12">TF</shortName>
        <ecNumber evidence="3 12">5.2.1.8</ecNumber>
    </recommendedName>
    <alternativeName>
        <fullName evidence="11 12">PPIase</fullName>
    </alternativeName>
</protein>
<evidence type="ECO:0000256" key="2">
    <source>
        <dbReference type="ARBA" id="ARBA00005464"/>
    </source>
</evidence>
<dbReference type="PIRSF" id="PIRSF003095">
    <property type="entry name" value="Trigger_factor"/>
    <property type="match status" value="1"/>
</dbReference>
<dbReference type="GO" id="GO:0051083">
    <property type="term" value="P:'de novo' cotranslational protein folding"/>
    <property type="evidence" value="ECO:0007669"/>
    <property type="project" value="TreeGrafter"/>
</dbReference>
<evidence type="ECO:0000259" key="16">
    <source>
        <dbReference type="PROSITE" id="PS50059"/>
    </source>
</evidence>
<evidence type="ECO:0000256" key="4">
    <source>
        <dbReference type="ARBA" id="ARBA00016902"/>
    </source>
</evidence>
<dbReference type="GO" id="GO:0043022">
    <property type="term" value="F:ribosome binding"/>
    <property type="evidence" value="ECO:0007669"/>
    <property type="project" value="TreeGrafter"/>
</dbReference>
<comment type="similarity">
    <text evidence="2 12 14">Belongs to the FKBP-type PPIase family. Tig subfamily.</text>
</comment>
<comment type="catalytic activity">
    <reaction evidence="1 12 13">
        <text>[protein]-peptidylproline (omega=180) = [protein]-peptidylproline (omega=0)</text>
        <dbReference type="Rhea" id="RHEA:16237"/>
        <dbReference type="Rhea" id="RHEA-COMP:10747"/>
        <dbReference type="Rhea" id="RHEA-COMP:10748"/>
        <dbReference type="ChEBI" id="CHEBI:83833"/>
        <dbReference type="ChEBI" id="CHEBI:83834"/>
        <dbReference type="EC" id="5.2.1.8"/>
    </reaction>
</comment>
<evidence type="ECO:0000313" key="18">
    <source>
        <dbReference type="Proteomes" id="UP001141183"/>
    </source>
</evidence>
<accession>A0A9X3XRC9</accession>
<keyword evidence="12" id="KW-0963">Cytoplasm</keyword>
<dbReference type="PANTHER" id="PTHR30560:SF3">
    <property type="entry name" value="TRIGGER FACTOR-LIKE PROTEIN TIG, CHLOROPLASTIC"/>
    <property type="match status" value="1"/>
</dbReference>
<dbReference type="PROSITE" id="PS50059">
    <property type="entry name" value="FKBP_PPIASE"/>
    <property type="match status" value="1"/>
</dbReference>
<proteinExistence type="inferred from homology"/>
<dbReference type="InterPro" id="IPR037041">
    <property type="entry name" value="Trigger_fac_C_sf"/>
</dbReference>
<dbReference type="Pfam" id="PF05698">
    <property type="entry name" value="Trigger_C"/>
    <property type="match status" value="1"/>
</dbReference>
<evidence type="ECO:0000256" key="9">
    <source>
        <dbReference type="ARBA" id="ARBA00023306"/>
    </source>
</evidence>
<feature type="coiled-coil region" evidence="15">
    <location>
        <begin position="361"/>
        <end position="395"/>
    </location>
</feature>
<dbReference type="PANTHER" id="PTHR30560">
    <property type="entry name" value="TRIGGER FACTOR CHAPERONE AND PEPTIDYL-PROLYL CIS/TRANS ISOMERASE"/>
    <property type="match status" value="1"/>
</dbReference>
<evidence type="ECO:0000256" key="13">
    <source>
        <dbReference type="PROSITE-ProRule" id="PRU00277"/>
    </source>
</evidence>
<dbReference type="SUPFAM" id="SSF102735">
    <property type="entry name" value="Trigger factor ribosome-binding domain"/>
    <property type="match status" value="1"/>
</dbReference>
<keyword evidence="15" id="KW-0175">Coiled coil</keyword>
<dbReference type="SUPFAM" id="SSF54534">
    <property type="entry name" value="FKBP-like"/>
    <property type="match status" value="1"/>
</dbReference>
<dbReference type="HAMAP" id="MF_00303">
    <property type="entry name" value="Trigger_factor_Tig"/>
    <property type="match status" value="1"/>
</dbReference>
<name>A0A9X3XRC9_9CLOT</name>
<dbReference type="FunFam" id="3.10.50.40:FF:000001">
    <property type="entry name" value="Trigger factor"/>
    <property type="match status" value="1"/>
</dbReference>
<dbReference type="SUPFAM" id="SSF109998">
    <property type="entry name" value="Triger factor/SurA peptide-binding domain-like"/>
    <property type="match status" value="1"/>
</dbReference>
<comment type="domain">
    <text evidence="12">Consists of 3 domains; the N-terminus binds the ribosome, the middle domain has PPIase activity, while the C-terminus has intrinsic chaperone activity on its own.</text>
</comment>
<dbReference type="Gene3D" id="3.30.70.1050">
    <property type="entry name" value="Trigger factor ribosome-binding domain"/>
    <property type="match status" value="1"/>
</dbReference>
<feature type="domain" description="PPIase FKBP-type" evidence="16">
    <location>
        <begin position="163"/>
        <end position="248"/>
    </location>
</feature>
<dbReference type="GO" id="GO:0003755">
    <property type="term" value="F:peptidyl-prolyl cis-trans isomerase activity"/>
    <property type="evidence" value="ECO:0007669"/>
    <property type="project" value="UniProtKB-UniRule"/>
</dbReference>
<comment type="caution">
    <text evidence="17">The sequence shown here is derived from an EMBL/GenBank/DDBJ whole genome shotgun (WGS) entry which is preliminary data.</text>
</comment>
<evidence type="ECO:0000256" key="7">
    <source>
        <dbReference type="ARBA" id="ARBA00023186"/>
    </source>
</evidence>
<evidence type="ECO:0000256" key="6">
    <source>
        <dbReference type="ARBA" id="ARBA00023110"/>
    </source>
</evidence>
<feature type="coiled-coil region" evidence="15">
    <location>
        <begin position="264"/>
        <end position="293"/>
    </location>
</feature>
<dbReference type="EC" id="5.2.1.8" evidence="3 12"/>
<comment type="subcellular location">
    <subcellularLocation>
        <location evidence="12">Cytoplasm</location>
    </subcellularLocation>
    <text evidence="12">About half TF is bound to the ribosome near the polypeptide exit tunnel while the other half is free in the cytoplasm.</text>
</comment>
<keyword evidence="6 12" id="KW-0697">Rotamase</keyword>
<evidence type="ECO:0000256" key="8">
    <source>
        <dbReference type="ARBA" id="ARBA00023235"/>
    </source>
</evidence>
<sequence>MEAKMEKIEKNVVKFEIKVEAEKFQEALKRAYNKNVKNFNVPGFRKGKVPMAIVKKYYGIGVLIEDAVNFAIDASYSKVLEENNIIPVDYPKVDVITAEEGKEFVYTAEVTVYPEVELGEYKGLKVEKPSYEVTEDAVNEKLKEMQQKNARIETKEDGEIATGDTAVIDFKGFIDDVAFEGGEGKDYSLEIGSGTFIDTFEDQLVGAKAGDKVEVNVTFPENYGREELNNKQAKFEVLVKEIKIKELPEIDDEFAKEVSEFDTLAELKEDIVKKMEEENNNRAEREYEDAIIKAVVENAKIDVPEVMVEKEIDTMVRNLEQRLQYQGLNLEQYFQFTGTDEAKMREYMKENAEVKVKTDLVLEAVEKAENIDATEEELKEKAKEVAKMYSAEEDDKMVDLLMNGQRAALLADVKVSKTIKFLVENNK</sequence>
<dbReference type="AlphaFoldDB" id="A0A9X3XRC9"/>
<dbReference type="EMBL" id="JAMRYU010000027">
    <property type="protein sequence ID" value="MDC4242269.1"/>
    <property type="molecule type" value="Genomic_DNA"/>
</dbReference>
<evidence type="ECO:0000256" key="15">
    <source>
        <dbReference type="SAM" id="Coils"/>
    </source>
</evidence>
<dbReference type="Pfam" id="PF05697">
    <property type="entry name" value="Trigger_N"/>
    <property type="match status" value="1"/>
</dbReference>
<evidence type="ECO:0000256" key="3">
    <source>
        <dbReference type="ARBA" id="ARBA00013194"/>
    </source>
</evidence>
<dbReference type="NCBIfam" id="TIGR00115">
    <property type="entry name" value="tig"/>
    <property type="match status" value="1"/>
</dbReference>
<dbReference type="GO" id="GO:0015031">
    <property type="term" value="P:protein transport"/>
    <property type="evidence" value="ECO:0007669"/>
    <property type="project" value="UniProtKB-UniRule"/>
</dbReference>
<dbReference type="InterPro" id="IPR001179">
    <property type="entry name" value="PPIase_FKBP_dom"/>
</dbReference>
<dbReference type="GeneID" id="93044610"/>
<keyword evidence="7 12" id="KW-0143">Chaperone</keyword>
<keyword evidence="9 12" id="KW-0131">Cell cycle</keyword>